<protein>
    <submittedName>
        <fullName evidence="1">Uncharacterized protein</fullName>
    </submittedName>
</protein>
<accession>A0A1M6R1N5</accession>
<sequence>MIDPNIRYTRAALSSIDTVQLHLRKPWMCAFWSFAFPGLGHLARNRNLTGYFFIMWELIVNTQSHINLAIFETLIGHFNDATNVLNTRWLLLYVGTYIYCIWDSYQGAVNLNKLYMLAIHRPKALQPMKMNALEINYLDKKTPWIAPVWSAFMPGAGHFYLHKIPNGILFLVWWIVVAYKSNLLTAIQLAFTGHLSASAAALNIQWYLFMPSIYSFSLYDSYLTAVEQNRLYELEQARFLKEHYQRISFSMSRLFVK</sequence>
<dbReference type="RefSeq" id="WP_072873987.1">
    <property type="nucleotide sequence ID" value="NZ_FRAF01000011.1"/>
</dbReference>
<evidence type="ECO:0000313" key="2">
    <source>
        <dbReference type="Proteomes" id="UP000184016"/>
    </source>
</evidence>
<name>A0A1M6R1N5_9BACL</name>
<dbReference type="OrthoDB" id="1681403at2"/>
<gene>
    <name evidence="1" type="ORF">SAMN05443507_11132</name>
</gene>
<reference evidence="2" key="1">
    <citation type="submission" date="2016-11" db="EMBL/GenBank/DDBJ databases">
        <authorList>
            <person name="Varghese N."/>
            <person name="Submissions S."/>
        </authorList>
    </citation>
    <scope>NUCLEOTIDE SEQUENCE [LARGE SCALE GENOMIC DNA]</scope>
    <source>
        <strain evidence="2">USBA-503</strain>
    </source>
</reference>
<organism evidence="1 2">
    <name type="scientific">Alicyclobacillus tolerans</name>
    <dbReference type="NCBI Taxonomy" id="90970"/>
    <lineage>
        <taxon>Bacteria</taxon>
        <taxon>Bacillati</taxon>
        <taxon>Bacillota</taxon>
        <taxon>Bacilli</taxon>
        <taxon>Bacillales</taxon>
        <taxon>Alicyclobacillaceae</taxon>
        <taxon>Alicyclobacillus</taxon>
    </lineage>
</organism>
<proteinExistence type="predicted"/>
<dbReference type="STRING" id="1830138.SAMN05443507_11132"/>
<dbReference type="AlphaFoldDB" id="A0A1M6R1N5"/>
<dbReference type="Proteomes" id="UP000184016">
    <property type="component" value="Unassembled WGS sequence"/>
</dbReference>
<evidence type="ECO:0000313" key="1">
    <source>
        <dbReference type="EMBL" id="SHK26267.1"/>
    </source>
</evidence>
<keyword evidence="2" id="KW-1185">Reference proteome</keyword>
<dbReference type="EMBL" id="FRAF01000011">
    <property type="protein sequence ID" value="SHK26267.1"/>
    <property type="molecule type" value="Genomic_DNA"/>
</dbReference>